<keyword evidence="3 9" id="KW-0479">Metal-binding</keyword>
<keyword evidence="5 9" id="KW-0093">Biotin biosynthesis</keyword>
<feature type="binding site" evidence="9">
    <location>
        <begin position="173"/>
        <end position="174"/>
    </location>
    <ligand>
        <name>ATP</name>
        <dbReference type="ChEBI" id="CHEBI:30616"/>
    </ligand>
</feature>
<dbReference type="EMBL" id="LESJ01000005">
    <property type="protein sequence ID" value="RBT68559.1"/>
    <property type="molecule type" value="Genomic_DNA"/>
</dbReference>
<evidence type="ECO:0000256" key="9">
    <source>
        <dbReference type="HAMAP-Rule" id="MF_00336"/>
    </source>
</evidence>
<proteinExistence type="inferred from homology"/>
<sequence length="231" mass="26456">MWLVSVMKNNYIICGIHTDCGKSVISVLLYEYLRDLTNQEPLLVKPIQTGPFPDTDFYQACHIEKQNIVHFYSMSLEASPHIASRKEHQWIDLLVLKEKANVVLKKNRPTIFELAGGLLSPINDSQTMLDMIKLLQLPVILVSDNYLGAINHTLLTTSLLQSENIPIAGLIFNSSKANKKNDLEDLSQWITDKTGITQIGKLPYLEDLTHWLKSRTKKRELSKEWHLNVYK</sequence>
<feature type="binding site" evidence="9">
    <location>
        <position position="49"/>
    </location>
    <ligand>
        <name>substrate</name>
    </ligand>
</feature>
<dbReference type="InterPro" id="IPR004472">
    <property type="entry name" value="DTB_synth_BioD"/>
</dbReference>
<dbReference type="GO" id="GO:0000287">
    <property type="term" value="F:magnesium ion binding"/>
    <property type="evidence" value="ECO:0007669"/>
    <property type="project" value="UniProtKB-UniRule"/>
</dbReference>
<evidence type="ECO:0000256" key="8">
    <source>
        <dbReference type="ARBA" id="ARBA00047386"/>
    </source>
</evidence>
<dbReference type="GO" id="GO:0005524">
    <property type="term" value="F:ATP binding"/>
    <property type="evidence" value="ECO:0007669"/>
    <property type="project" value="UniProtKB-UniRule"/>
</dbReference>
<comment type="function">
    <text evidence="9">Catalyzes a mechanistically unusual reaction, the ATP-dependent insertion of CO2 between the N7 and N8 nitrogen atoms of 7,8-diaminopelargonic acid (DAPA, also called 7,8-diammoniononanoate) to form a ureido ring.</text>
</comment>
<dbReference type="Pfam" id="PF13500">
    <property type="entry name" value="AAA_26"/>
    <property type="match status" value="1"/>
</dbReference>
<comment type="subunit">
    <text evidence="9">Homodimer.</text>
</comment>
<evidence type="ECO:0000313" key="10">
    <source>
        <dbReference type="EMBL" id="RBT68559.1"/>
    </source>
</evidence>
<organism evidence="10 11">
    <name type="scientific">Enterococcus hirae</name>
    <dbReference type="NCBI Taxonomy" id="1354"/>
    <lineage>
        <taxon>Bacteria</taxon>
        <taxon>Bacillati</taxon>
        <taxon>Bacillota</taxon>
        <taxon>Bacilli</taxon>
        <taxon>Lactobacillales</taxon>
        <taxon>Enterococcaceae</taxon>
        <taxon>Enterococcus</taxon>
    </lineage>
</organism>
<reference evidence="10 11" key="1">
    <citation type="submission" date="2015-06" db="EMBL/GenBank/DDBJ databases">
        <title>The Genome Sequence of Enterococcus hirae 88EA1.</title>
        <authorList>
            <consortium name="The Broad Institute Genomics Platform"/>
            <consortium name="The Broad Institute Genome Sequencing Center for Infectious Disease"/>
            <person name="Earl A.M."/>
            <person name="Van Tyne D."/>
            <person name="Lebreton F."/>
            <person name="Saavedra J.T."/>
            <person name="Gilmore M.S."/>
            <person name="Manson McGuire A."/>
            <person name="Clock S."/>
            <person name="Crupain M."/>
            <person name="Rangan U."/>
            <person name="Young S."/>
            <person name="Abouelleil A."/>
            <person name="Cao P."/>
            <person name="Chapman S.B."/>
            <person name="Griggs A."/>
            <person name="Priest M."/>
            <person name="Shea T."/>
            <person name="Wortman J."/>
            <person name="Nusbaum C."/>
            <person name="Birren B."/>
        </authorList>
    </citation>
    <scope>NUCLEOTIDE SEQUENCE [LARGE SCALE GENOMIC DNA]</scope>
    <source>
        <strain evidence="10 11">88EA1</strain>
    </source>
</reference>
<dbReference type="HAMAP" id="MF_00336">
    <property type="entry name" value="BioD"/>
    <property type="match status" value="1"/>
</dbReference>
<accession>A0AB37IAJ3</accession>
<name>A0AB37IAJ3_ENTHR</name>
<evidence type="ECO:0000313" key="11">
    <source>
        <dbReference type="Proteomes" id="UP000253498"/>
    </source>
</evidence>
<evidence type="ECO:0000256" key="3">
    <source>
        <dbReference type="ARBA" id="ARBA00022723"/>
    </source>
</evidence>
<feature type="binding site" evidence="9">
    <location>
        <position position="23"/>
    </location>
    <ligand>
        <name>Mg(2+)</name>
        <dbReference type="ChEBI" id="CHEBI:18420"/>
    </ligand>
</feature>
<dbReference type="GO" id="GO:0009102">
    <property type="term" value="P:biotin biosynthetic process"/>
    <property type="evidence" value="ECO:0007669"/>
    <property type="project" value="UniProtKB-UniRule"/>
</dbReference>
<feature type="binding site" evidence="9">
    <location>
        <position position="56"/>
    </location>
    <ligand>
        <name>ATP</name>
        <dbReference type="ChEBI" id="CHEBI:30616"/>
    </ligand>
</feature>
<dbReference type="AlphaFoldDB" id="A0AB37IAJ3"/>
<dbReference type="Proteomes" id="UP000253498">
    <property type="component" value="Unassembled WGS sequence"/>
</dbReference>
<evidence type="ECO:0000256" key="7">
    <source>
        <dbReference type="ARBA" id="ARBA00022842"/>
    </source>
</evidence>
<keyword evidence="1 9" id="KW-0963">Cytoplasm</keyword>
<evidence type="ECO:0000256" key="2">
    <source>
        <dbReference type="ARBA" id="ARBA00022598"/>
    </source>
</evidence>
<comment type="cofactor">
    <cofactor evidence="9">
        <name>Mg(2+)</name>
        <dbReference type="ChEBI" id="CHEBI:18420"/>
    </cofactor>
</comment>
<gene>
    <name evidence="9" type="primary">bioD</name>
    <name evidence="10" type="ORF">EB03_01693</name>
</gene>
<comment type="catalytic activity">
    <reaction evidence="8">
        <text>(7R,8S)-8-amino-7-(carboxyamino)nonanoate + ATP = (4R,5S)-dethiobiotin + ADP + phosphate + H(+)</text>
        <dbReference type="Rhea" id="RHEA:63684"/>
        <dbReference type="ChEBI" id="CHEBI:15378"/>
        <dbReference type="ChEBI" id="CHEBI:30616"/>
        <dbReference type="ChEBI" id="CHEBI:43474"/>
        <dbReference type="ChEBI" id="CHEBI:149470"/>
        <dbReference type="ChEBI" id="CHEBI:149473"/>
        <dbReference type="ChEBI" id="CHEBI:456216"/>
    </reaction>
</comment>
<keyword evidence="6 9" id="KW-0067">ATP-binding</keyword>
<dbReference type="NCBIfam" id="TIGR00347">
    <property type="entry name" value="bioD"/>
    <property type="match status" value="1"/>
</dbReference>
<dbReference type="Gene3D" id="3.40.50.300">
    <property type="entry name" value="P-loop containing nucleotide triphosphate hydrolases"/>
    <property type="match status" value="1"/>
</dbReference>
<dbReference type="CDD" id="cd03109">
    <property type="entry name" value="DTBS"/>
    <property type="match status" value="1"/>
</dbReference>
<dbReference type="PIRSF" id="PIRSF006755">
    <property type="entry name" value="DTB_synth"/>
    <property type="match status" value="1"/>
</dbReference>
<comment type="subcellular location">
    <subcellularLocation>
        <location evidence="9">Cytoplasm</location>
    </subcellularLocation>
</comment>
<comment type="similarity">
    <text evidence="9">Belongs to the dethiobiotin synthetase family.</text>
</comment>
<feature type="binding site" evidence="9">
    <location>
        <begin position="19"/>
        <end position="24"/>
    </location>
    <ligand>
        <name>ATP</name>
        <dbReference type="ChEBI" id="CHEBI:30616"/>
    </ligand>
</feature>
<evidence type="ECO:0000256" key="5">
    <source>
        <dbReference type="ARBA" id="ARBA00022756"/>
    </source>
</evidence>
<keyword evidence="2 9" id="KW-0436">Ligase</keyword>
<evidence type="ECO:0000256" key="4">
    <source>
        <dbReference type="ARBA" id="ARBA00022741"/>
    </source>
</evidence>
<dbReference type="GO" id="GO:0005829">
    <property type="term" value="C:cytosol"/>
    <property type="evidence" value="ECO:0007669"/>
    <property type="project" value="TreeGrafter"/>
</dbReference>
<evidence type="ECO:0000256" key="6">
    <source>
        <dbReference type="ARBA" id="ARBA00022840"/>
    </source>
</evidence>
<dbReference type="PANTHER" id="PTHR43210">
    <property type="entry name" value="DETHIOBIOTIN SYNTHETASE"/>
    <property type="match status" value="1"/>
</dbReference>
<feature type="binding site" evidence="9">
    <location>
        <begin position="113"/>
        <end position="116"/>
    </location>
    <ligand>
        <name>ATP</name>
        <dbReference type="ChEBI" id="CHEBI:30616"/>
    </ligand>
</feature>
<feature type="binding site" evidence="9">
    <location>
        <position position="113"/>
    </location>
    <ligand>
        <name>Mg(2+)</name>
        <dbReference type="ChEBI" id="CHEBI:18420"/>
    </ligand>
</feature>
<dbReference type="InterPro" id="IPR027417">
    <property type="entry name" value="P-loop_NTPase"/>
</dbReference>
<comment type="caution">
    <text evidence="10">The sequence shown here is derived from an EMBL/GenBank/DDBJ whole genome shotgun (WGS) entry which is preliminary data.</text>
</comment>
<keyword evidence="4 9" id="KW-0547">Nucleotide-binding</keyword>
<keyword evidence="7 9" id="KW-0460">Magnesium</keyword>
<feature type="active site" evidence="9">
    <location>
        <position position="45"/>
    </location>
</feature>
<comment type="pathway">
    <text evidence="9">Cofactor biosynthesis; biotin biosynthesis; biotin from 7,8-diaminononanoate: step 1/2.</text>
</comment>
<dbReference type="SUPFAM" id="SSF52540">
    <property type="entry name" value="P-loop containing nucleoside triphosphate hydrolases"/>
    <property type="match status" value="1"/>
</dbReference>
<comment type="catalytic activity">
    <reaction evidence="9">
        <text>(7R,8S)-7,8-diammoniononanoate + CO2 + ATP = (4R,5S)-dethiobiotin + ADP + phosphate + 3 H(+)</text>
        <dbReference type="Rhea" id="RHEA:15805"/>
        <dbReference type="ChEBI" id="CHEBI:15378"/>
        <dbReference type="ChEBI" id="CHEBI:16526"/>
        <dbReference type="ChEBI" id="CHEBI:30616"/>
        <dbReference type="ChEBI" id="CHEBI:43474"/>
        <dbReference type="ChEBI" id="CHEBI:149469"/>
        <dbReference type="ChEBI" id="CHEBI:149473"/>
        <dbReference type="ChEBI" id="CHEBI:456216"/>
        <dbReference type="EC" id="6.3.3.3"/>
    </reaction>
</comment>
<comment type="caution">
    <text evidence="9">Lacks conserved residue(s) required for the propagation of feature annotation.</text>
</comment>
<dbReference type="PANTHER" id="PTHR43210:SF2">
    <property type="entry name" value="ATP-DEPENDENT DETHIOBIOTIN SYNTHETASE BIOD 2"/>
    <property type="match status" value="1"/>
</dbReference>
<dbReference type="EC" id="6.3.3.3" evidence="9"/>
<feature type="binding site" evidence="9">
    <location>
        <begin position="203"/>
        <end position="205"/>
    </location>
    <ligand>
        <name>ATP</name>
        <dbReference type="ChEBI" id="CHEBI:30616"/>
    </ligand>
</feature>
<feature type="binding site" evidence="9">
    <location>
        <position position="56"/>
    </location>
    <ligand>
        <name>Mg(2+)</name>
        <dbReference type="ChEBI" id="CHEBI:18420"/>
    </ligand>
</feature>
<protein>
    <recommendedName>
        <fullName evidence="9">ATP-dependent dethiobiotin synthetase BioD</fullName>
        <ecNumber evidence="9">6.3.3.3</ecNumber>
    </recommendedName>
    <alternativeName>
        <fullName evidence="9">DTB synthetase</fullName>
        <shortName evidence="9">DTBS</shortName>
    </alternativeName>
    <alternativeName>
        <fullName evidence="9">Dethiobiotin synthase</fullName>
    </alternativeName>
</protein>
<evidence type="ECO:0000256" key="1">
    <source>
        <dbReference type="ARBA" id="ARBA00022490"/>
    </source>
</evidence>
<dbReference type="GO" id="GO:0004141">
    <property type="term" value="F:dethiobiotin synthase activity"/>
    <property type="evidence" value="ECO:0007669"/>
    <property type="project" value="UniProtKB-UniRule"/>
</dbReference>